<comment type="caution">
    <text evidence="1">The sequence shown here is derived from an EMBL/GenBank/DDBJ whole genome shotgun (WGS) entry which is preliminary data.</text>
</comment>
<dbReference type="EMBL" id="JAUMJH010000015">
    <property type="protein sequence ID" value="MDO3657113.1"/>
    <property type="molecule type" value="Genomic_DNA"/>
</dbReference>
<sequence length="70" mass="8070">MFGREEFYLNDLGHAGQYYDSEVGTFYHFMRDYVPVTGHYAENDPLGLFDGPNTNAYAYSNPVSYNELID</sequence>
<accession>A0ABT8UVN5</accession>
<organism evidence="1 2">
    <name type="scientific">Acinetobacter genomosp. 15BJ</name>
    <dbReference type="NCBI Taxonomy" id="106651"/>
    <lineage>
        <taxon>Bacteria</taxon>
        <taxon>Pseudomonadati</taxon>
        <taxon>Pseudomonadota</taxon>
        <taxon>Gammaproteobacteria</taxon>
        <taxon>Moraxellales</taxon>
        <taxon>Moraxellaceae</taxon>
        <taxon>Acinetobacter</taxon>
    </lineage>
</organism>
<dbReference type="NCBIfam" id="TIGR03696">
    <property type="entry name" value="Rhs_assc_core"/>
    <property type="match status" value="1"/>
</dbReference>
<gene>
    <name evidence="1" type="ORF">Q3V53_07835</name>
</gene>
<dbReference type="InterPro" id="IPR022385">
    <property type="entry name" value="Rhs_assc_core"/>
</dbReference>
<keyword evidence="2" id="KW-1185">Reference proteome</keyword>
<dbReference type="Proteomes" id="UP001168902">
    <property type="component" value="Unassembled WGS sequence"/>
</dbReference>
<dbReference type="RefSeq" id="WP_228130619.1">
    <property type="nucleotide sequence ID" value="NZ_JAUMJH010000015.1"/>
</dbReference>
<reference evidence="1 2" key="1">
    <citation type="submission" date="2023-07" db="EMBL/GenBank/DDBJ databases">
        <title>A novel proteolytic Acinetobacter species.</title>
        <authorList>
            <person name="Nemec A."/>
            <person name="Radolfova-Krizova L."/>
        </authorList>
    </citation>
    <scope>NUCLEOTIDE SEQUENCE [LARGE SCALE GENOMIC DNA]</scope>
    <source>
        <strain evidence="1 2">NIPH 1865</strain>
    </source>
</reference>
<protein>
    <submittedName>
        <fullName evidence="1">RHS repeat-associated core domain-containing protein</fullName>
    </submittedName>
</protein>
<proteinExistence type="predicted"/>
<dbReference type="Gene3D" id="2.180.10.10">
    <property type="entry name" value="RHS repeat-associated core"/>
    <property type="match status" value="1"/>
</dbReference>
<name>A0ABT8UVN5_9GAMM</name>
<evidence type="ECO:0000313" key="2">
    <source>
        <dbReference type="Proteomes" id="UP001168902"/>
    </source>
</evidence>
<evidence type="ECO:0000313" key="1">
    <source>
        <dbReference type="EMBL" id="MDO3657113.1"/>
    </source>
</evidence>